<dbReference type="InterPro" id="IPR011545">
    <property type="entry name" value="DEAD/DEAH_box_helicase_dom"/>
</dbReference>
<evidence type="ECO:0000259" key="7">
    <source>
        <dbReference type="PROSITE" id="PS51643"/>
    </source>
</evidence>
<evidence type="ECO:0000256" key="1">
    <source>
        <dbReference type="ARBA" id="ARBA00022741"/>
    </source>
</evidence>
<dbReference type="PANTHER" id="PTHR47959:SF16">
    <property type="entry name" value="CRISPR-ASSOCIATED NUCLEASE_HELICASE CAS3-RELATED"/>
    <property type="match status" value="1"/>
</dbReference>
<keyword evidence="3" id="KW-0347">Helicase</keyword>
<dbReference type="EMBL" id="JAHQZT010000024">
    <property type="protein sequence ID" value="MBV0934452.1"/>
    <property type="molecule type" value="Genomic_DNA"/>
</dbReference>
<dbReference type="NCBIfam" id="TIGR01587">
    <property type="entry name" value="cas3_core"/>
    <property type="match status" value="1"/>
</dbReference>
<feature type="domain" description="Helicase ATP-binding" evidence="6">
    <location>
        <begin position="237"/>
        <end position="426"/>
    </location>
</feature>
<dbReference type="PANTHER" id="PTHR47959">
    <property type="entry name" value="ATP-DEPENDENT RNA HELICASE RHLE-RELATED"/>
    <property type="match status" value="1"/>
</dbReference>
<evidence type="ECO:0000313" key="9">
    <source>
        <dbReference type="Proteomes" id="UP000755551"/>
    </source>
</evidence>
<protein>
    <submittedName>
        <fullName evidence="8">CRISPR-associated helicase Cas3</fullName>
    </submittedName>
</protein>
<evidence type="ECO:0000259" key="6">
    <source>
        <dbReference type="PROSITE" id="PS51192"/>
    </source>
</evidence>
<dbReference type="InterPro" id="IPR050079">
    <property type="entry name" value="DEAD_box_RNA_helicase"/>
</dbReference>
<dbReference type="InterPro" id="IPR006474">
    <property type="entry name" value="Helicase_Cas3_CRISPR-ass_core"/>
</dbReference>
<accession>A0ABS6MDS1</accession>
<dbReference type="Pfam" id="PF22590">
    <property type="entry name" value="Cas3-like_C_2"/>
    <property type="match status" value="1"/>
</dbReference>
<dbReference type="Proteomes" id="UP000755551">
    <property type="component" value="Unassembled WGS sequence"/>
</dbReference>
<dbReference type="Pfam" id="PF01966">
    <property type="entry name" value="HD"/>
    <property type="match status" value="1"/>
</dbReference>
<dbReference type="InterPro" id="IPR006674">
    <property type="entry name" value="HD_domain"/>
</dbReference>
<keyword evidence="4" id="KW-0067">ATP-binding</keyword>
<keyword evidence="2" id="KW-0378">Hydrolase</keyword>
<dbReference type="InterPro" id="IPR054712">
    <property type="entry name" value="Cas3-like_dom"/>
</dbReference>
<dbReference type="SMART" id="SM00487">
    <property type="entry name" value="DEXDc"/>
    <property type="match status" value="1"/>
</dbReference>
<evidence type="ECO:0000256" key="4">
    <source>
        <dbReference type="ARBA" id="ARBA00022840"/>
    </source>
</evidence>
<organism evidence="8 9">
    <name type="scientific">Marinobacterium weihaiense</name>
    <dbReference type="NCBI Taxonomy" id="2851016"/>
    <lineage>
        <taxon>Bacteria</taxon>
        <taxon>Pseudomonadati</taxon>
        <taxon>Pseudomonadota</taxon>
        <taxon>Gammaproteobacteria</taxon>
        <taxon>Oceanospirillales</taxon>
        <taxon>Oceanospirillaceae</taxon>
        <taxon>Marinobacterium</taxon>
    </lineage>
</organism>
<dbReference type="RefSeq" id="WP_217335861.1">
    <property type="nucleotide sequence ID" value="NZ_JAHQZT010000024.1"/>
</dbReference>
<evidence type="ECO:0000256" key="3">
    <source>
        <dbReference type="ARBA" id="ARBA00022806"/>
    </source>
</evidence>
<dbReference type="CDD" id="cd09641">
    <property type="entry name" value="Cas3''_I"/>
    <property type="match status" value="1"/>
</dbReference>
<dbReference type="PROSITE" id="PS51192">
    <property type="entry name" value="HELICASE_ATP_BIND_1"/>
    <property type="match status" value="1"/>
</dbReference>
<keyword evidence="1" id="KW-0547">Nucleotide-binding</keyword>
<dbReference type="InterPro" id="IPR006483">
    <property type="entry name" value="CRISPR-assoc_Cas3_HD"/>
</dbReference>
<dbReference type="PROSITE" id="PS51643">
    <property type="entry name" value="HD_CAS3"/>
    <property type="match status" value="1"/>
</dbReference>
<keyword evidence="5" id="KW-0051">Antiviral defense</keyword>
<comment type="caution">
    <text evidence="8">The sequence shown here is derived from an EMBL/GenBank/DDBJ whole genome shotgun (WGS) entry which is preliminary data.</text>
</comment>
<name>A0ABS6MDS1_9GAMM</name>
<reference evidence="8 9" key="1">
    <citation type="submission" date="2021-06" db="EMBL/GenBank/DDBJ databases">
        <title>Bacterium isolated from marine sediment.</title>
        <authorList>
            <person name="Zhu K.-L."/>
            <person name="Du Z.-J."/>
            <person name="Liang Q.-Y."/>
        </authorList>
    </citation>
    <scope>NUCLEOTIDE SEQUENCE [LARGE SCALE GENOMIC DNA]</scope>
    <source>
        <strain evidence="8 9">A346</strain>
    </source>
</reference>
<evidence type="ECO:0000256" key="2">
    <source>
        <dbReference type="ARBA" id="ARBA00022801"/>
    </source>
</evidence>
<keyword evidence="9" id="KW-1185">Reference proteome</keyword>
<evidence type="ECO:0000313" key="8">
    <source>
        <dbReference type="EMBL" id="MBV0934452.1"/>
    </source>
</evidence>
<dbReference type="Pfam" id="PF00270">
    <property type="entry name" value="DEAD"/>
    <property type="match status" value="1"/>
</dbReference>
<sequence length="745" mass="83368">MTKETYYAHSCDRPEADWQTLADHLQAVGELAAAKAAHFGAEEWAEVEGLLHDLGKYCPEFQQRLRGSKRRVDHATWGARVACERYKNLGILLAYAIAGHHTGLADGLRLDKPQTITPLADRLAAPPDTELDEAWQSEITLKPKPAPPPLNMVEEHTGKLFQMSVLGRMLYSCLVDADFLDTEAFYNRIENTPLRDSSFPSIVELKQQLDAYLSQPRFNATDGINGIRQRILNHVRRQAELEPGLFSLNVPTGGGKTLASLAFALDHAVRHGKRRVILVIPFTSIVEQNARVWREALGSLGEAALIEHHSAYDQEKQSFKDPNSKDKLRQAAENWEAPIVVTTAVQFFESLYANRSSRCRKLHNIVNSVVILDEAQTLPVKLLQPCVAMVAELARNYCTSLVLCTATQPALREVDGFKNGLANVRELAPDPQRLHAELERVSVAHVGALTDEELLDALLAQEQVLCIVNNRRHARSLFEQLRQQGEAAFHLTTLMCARHRSVMLERIRERLLEGLPVRLVSTSLIEAGVDISFPTVYRADAGLDSIAQAAGRCNREGRFDKSDSRVNVFTVADDWAMPAELEQYAQAFHRVYRKHADNLLSLDAIRAYFSEVYWVKEQQMDAPGILGSVRQLEGIPYEQMASDFRMIESNMLPVIVPYDEEARSQLNSLAFADRIGGIARKLQPYLVQVPEQGLKALMAAGAVQPVAQEKYGYQFLVLVSNSLYDAECGLSWEEPSFVEAEKLVI</sequence>
<gene>
    <name evidence="8" type="primary">cas3</name>
    <name evidence="8" type="ORF">KTN04_14015</name>
</gene>
<dbReference type="CDD" id="cd17930">
    <property type="entry name" value="DEXHc_cas3"/>
    <property type="match status" value="1"/>
</dbReference>
<evidence type="ECO:0000256" key="5">
    <source>
        <dbReference type="ARBA" id="ARBA00023118"/>
    </source>
</evidence>
<proteinExistence type="predicted"/>
<dbReference type="InterPro" id="IPR014001">
    <property type="entry name" value="Helicase_ATP-bd"/>
</dbReference>
<dbReference type="NCBIfam" id="TIGR01596">
    <property type="entry name" value="cas3_HD"/>
    <property type="match status" value="1"/>
</dbReference>
<feature type="domain" description="HD Cas3-type" evidence="7">
    <location>
        <begin position="14"/>
        <end position="180"/>
    </location>
</feature>